<proteinExistence type="predicted"/>
<dbReference type="STRING" id="45068.Llon_0234"/>
<feature type="region of interest" description="Disordered" evidence="1">
    <location>
        <begin position="81"/>
        <end position="112"/>
    </location>
</feature>
<dbReference type="Proteomes" id="UP000054997">
    <property type="component" value="Unassembled WGS sequence"/>
</dbReference>
<name>A0A0W0VTN3_9GAMM</name>
<dbReference type="AlphaFoldDB" id="A0A0W0VTN3"/>
<reference evidence="2 3" key="1">
    <citation type="submission" date="2015-11" db="EMBL/GenBank/DDBJ databases">
        <title>Genomic analysis of 38 Legionella species identifies large and diverse effector repertoires.</title>
        <authorList>
            <person name="Burstein D."/>
            <person name="Amaro F."/>
            <person name="Zusman T."/>
            <person name="Lifshitz Z."/>
            <person name="Cohen O."/>
            <person name="Gilbert J.A."/>
            <person name="Pupko T."/>
            <person name="Shuman H.A."/>
            <person name="Segal G."/>
        </authorList>
    </citation>
    <scope>NUCLEOTIDE SEQUENCE [LARGE SCALE GENOMIC DNA]</scope>
    <source>
        <strain evidence="2 3">ATCC 49505</strain>
    </source>
</reference>
<dbReference type="OrthoDB" id="5652828at2"/>
<evidence type="ECO:0000256" key="1">
    <source>
        <dbReference type="SAM" id="MobiDB-lite"/>
    </source>
</evidence>
<keyword evidence="3" id="KW-1185">Reference proteome</keyword>
<evidence type="ECO:0000313" key="3">
    <source>
        <dbReference type="Proteomes" id="UP000054997"/>
    </source>
</evidence>
<organism evidence="2 3">
    <name type="scientific">Legionella londiniensis</name>
    <dbReference type="NCBI Taxonomy" id="45068"/>
    <lineage>
        <taxon>Bacteria</taxon>
        <taxon>Pseudomonadati</taxon>
        <taxon>Pseudomonadota</taxon>
        <taxon>Gammaproteobacteria</taxon>
        <taxon>Legionellales</taxon>
        <taxon>Legionellaceae</taxon>
        <taxon>Legionella</taxon>
    </lineage>
</organism>
<dbReference type="RefSeq" id="WP_058528241.1">
    <property type="nucleotide sequence ID" value="NZ_CAAAHZ010000013.1"/>
</dbReference>
<sequence length="112" mass="12375">MQNKATPPSFDAFLLRMLIMRKLSTQQLMETLGLETANRILDNANNYMGIPSLGSGTAPVLHGQLHEFLGAIPDIKAQLADKMEKQMAQNQETSNQSHHEPADKPNPPKLTP</sequence>
<feature type="compositionally biased region" description="Polar residues" evidence="1">
    <location>
        <begin position="87"/>
        <end position="96"/>
    </location>
</feature>
<dbReference type="EMBL" id="LNYK01000001">
    <property type="protein sequence ID" value="KTD23349.1"/>
    <property type="molecule type" value="Genomic_DNA"/>
</dbReference>
<evidence type="ECO:0000313" key="2">
    <source>
        <dbReference type="EMBL" id="KTD23349.1"/>
    </source>
</evidence>
<protein>
    <submittedName>
        <fullName evidence="2">Uncharacterized protein</fullName>
    </submittedName>
</protein>
<comment type="caution">
    <text evidence="2">The sequence shown here is derived from an EMBL/GenBank/DDBJ whole genome shotgun (WGS) entry which is preliminary data.</text>
</comment>
<accession>A0A0W0VTN3</accession>
<dbReference type="PATRIC" id="fig|45068.5.peg.246"/>
<gene>
    <name evidence="2" type="ORF">Llon_0234</name>
</gene>